<protein>
    <recommendedName>
        <fullName evidence="8">Dolichyl-diphosphooligosaccharide--protein glycosyltransferase subunit OST2</fullName>
        <shortName evidence="8">Oligosaccharyl transferase subunit OST2</shortName>
    </recommendedName>
</protein>
<dbReference type="GO" id="GO:0016740">
    <property type="term" value="F:transferase activity"/>
    <property type="evidence" value="ECO:0007669"/>
    <property type="project" value="UniProtKB-KW"/>
</dbReference>
<evidence type="ECO:0000313" key="10">
    <source>
        <dbReference type="EMBL" id="KPA47010.1"/>
    </source>
</evidence>
<dbReference type="EMBL" id="JXCE01000001">
    <property type="protein sequence ID" value="KPA47010.1"/>
    <property type="molecule type" value="Genomic_DNA"/>
</dbReference>
<feature type="transmembrane region" description="Helical" evidence="8">
    <location>
        <begin position="70"/>
        <end position="89"/>
    </location>
</feature>
<comment type="pathway">
    <text evidence="2 8">Protein modification; protein glycosylation.</text>
</comment>
<keyword evidence="11" id="KW-1185">Reference proteome</keyword>
<comment type="subunit">
    <text evidence="8">Component of the oligosaccharyltransferase (OST) complex.</text>
</comment>
<keyword evidence="4 8" id="KW-0812">Transmembrane</keyword>
<dbReference type="GO" id="GO:0008250">
    <property type="term" value="C:oligosaccharyltransferase complex"/>
    <property type="evidence" value="ECO:0007669"/>
    <property type="project" value="InterPro"/>
</dbReference>
<evidence type="ECO:0000256" key="4">
    <source>
        <dbReference type="ARBA" id="ARBA00022692"/>
    </source>
</evidence>
<comment type="function">
    <text evidence="8">Subunit of the oligosaccharyl transferase (OST) complex that catalyzes the initial transfer of a defined glycan (Glc(3)Man(9)GlcNAc(2) in eukaryotes) from the lipid carrier dolichol-pyrophosphate to an asparagine residue within an Asn-X-Ser/Thr consensus motif in nascent polypeptide chains, the first step in protein N-glycosylation. N-glycosylation occurs cotranslationally and the complex associates with the Sec61 complex at the channel-forming translocon complex that mediates protein translocation across the endoplasmic reticulum (ER). All subunits are required for a maximal enzyme activity.</text>
</comment>
<dbReference type="InterPro" id="IPR003038">
    <property type="entry name" value="DAD/Ost2"/>
</dbReference>
<sequence>MAPKKNARDNISTTAVTSQASTSSTAPIPLAPEQTKPVLPKKSDARADLQWNKIPQTIWNHYLNETPQRIMLLDVFLVYLVVVGAIQFVNCAIAGTFPFNAFLSGFCVTVAQFVFTVGLRLQTNEAVPTDCVDITPERSFAEYVTVSIMVHIFAVNFIN</sequence>
<feature type="transmembrane region" description="Helical" evidence="8">
    <location>
        <begin position="101"/>
        <end position="119"/>
    </location>
</feature>
<dbReference type="PANTHER" id="PTHR10705">
    <property type="entry name" value="DOLICHYL-DIPHOSPHOOLIGOSACCHARIDE--PROTEIN GLYCOSYLTRANSFERASE SUBUNIT DAD1"/>
    <property type="match status" value="1"/>
</dbReference>
<evidence type="ECO:0000256" key="2">
    <source>
        <dbReference type="ARBA" id="ARBA00004922"/>
    </source>
</evidence>
<evidence type="ECO:0000256" key="5">
    <source>
        <dbReference type="ARBA" id="ARBA00022824"/>
    </source>
</evidence>
<reference evidence="10 11" key="1">
    <citation type="submission" date="2015-04" db="EMBL/GenBank/DDBJ databases">
        <title>The draft genome sequence of Fusarium langsethiae, a T-2/HT-2 mycotoxin producer.</title>
        <authorList>
            <person name="Lysoe E."/>
            <person name="Divon H.H."/>
            <person name="Terzi V."/>
            <person name="Orru L."/>
            <person name="Lamontanara A."/>
            <person name="Kolseth A.-K."/>
            <person name="Frandsen R.J."/>
            <person name="Nielsen K."/>
            <person name="Thrane U."/>
        </authorList>
    </citation>
    <scope>NUCLEOTIDE SEQUENCE [LARGE SCALE GENOMIC DNA]</scope>
    <source>
        <strain evidence="10 11">Fl201059</strain>
    </source>
</reference>
<dbReference type="PANTHER" id="PTHR10705:SF0">
    <property type="entry name" value="DOLICHYL-DIPHOSPHOOLIGOSACCHARIDE--PROTEIN GLYCOSYLTRANSFERASE SUBUNIT DAD1"/>
    <property type="match status" value="1"/>
</dbReference>
<name>A0A0M9F6M7_FUSLA</name>
<accession>A0A0M9F6M7</accession>
<comment type="similarity">
    <text evidence="3 8">Belongs to the DAD/OST2 family.</text>
</comment>
<evidence type="ECO:0000256" key="9">
    <source>
        <dbReference type="SAM" id="MobiDB-lite"/>
    </source>
</evidence>
<gene>
    <name evidence="10" type="ORF">FLAG1_00195</name>
</gene>
<feature type="transmembrane region" description="Helical" evidence="8">
    <location>
        <begin position="140"/>
        <end position="158"/>
    </location>
</feature>
<evidence type="ECO:0000256" key="6">
    <source>
        <dbReference type="ARBA" id="ARBA00022989"/>
    </source>
</evidence>
<comment type="subcellular location">
    <subcellularLocation>
        <location evidence="1 8">Endoplasmic reticulum membrane</location>
        <topology evidence="1 8">Multi-pass membrane protein</topology>
    </subcellularLocation>
</comment>
<keyword evidence="10" id="KW-0808">Transferase</keyword>
<dbReference type="PIRSF" id="PIRSF005588">
    <property type="entry name" value="DAD"/>
    <property type="match status" value="1"/>
</dbReference>
<evidence type="ECO:0000256" key="8">
    <source>
        <dbReference type="RuleBase" id="RU361136"/>
    </source>
</evidence>
<keyword evidence="5 8" id="KW-0256">Endoplasmic reticulum</keyword>
<dbReference type="AlphaFoldDB" id="A0A0M9F6M7"/>
<dbReference type="Proteomes" id="UP000037904">
    <property type="component" value="Unassembled WGS sequence"/>
</dbReference>
<dbReference type="UniPathway" id="UPA00378"/>
<dbReference type="Pfam" id="PF02109">
    <property type="entry name" value="DAD"/>
    <property type="match status" value="1"/>
</dbReference>
<evidence type="ECO:0000256" key="7">
    <source>
        <dbReference type="ARBA" id="ARBA00023136"/>
    </source>
</evidence>
<dbReference type="GO" id="GO:0006487">
    <property type="term" value="P:protein N-linked glycosylation"/>
    <property type="evidence" value="ECO:0007669"/>
    <property type="project" value="TreeGrafter"/>
</dbReference>
<keyword evidence="6 8" id="KW-1133">Transmembrane helix</keyword>
<feature type="compositionally biased region" description="Low complexity" evidence="9">
    <location>
        <begin position="12"/>
        <end position="26"/>
    </location>
</feature>
<comment type="caution">
    <text evidence="10">The sequence shown here is derived from an EMBL/GenBank/DDBJ whole genome shotgun (WGS) entry which is preliminary data.</text>
</comment>
<proteinExistence type="inferred from homology"/>
<dbReference type="OrthoDB" id="445566at2759"/>
<organism evidence="10 11">
    <name type="scientific">Fusarium langsethiae</name>
    <dbReference type="NCBI Taxonomy" id="179993"/>
    <lineage>
        <taxon>Eukaryota</taxon>
        <taxon>Fungi</taxon>
        <taxon>Dikarya</taxon>
        <taxon>Ascomycota</taxon>
        <taxon>Pezizomycotina</taxon>
        <taxon>Sordariomycetes</taxon>
        <taxon>Hypocreomycetidae</taxon>
        <taxon>Hypocreales</taxon>
        <taxon>Nectriaceae</taxon>
        <taxon>Fusarium</taxon>
    </lineage>
</organism>
<evidence type="ECO:0000313" key="11">
    <source>
        <dbReference type="Proteomes" id="UP000037904"/>
    </source>
</evidence>
<evidence type="ECO:0000256" key="1">
    <source>
        <dbReference type="ARBA" id="ARBA00004477"/>
    </source>
</evidence>
<keyword evidence="7 8" id="KW-0472">Membrane</keyword>
<feature type="region of interest" description="Disordered" evidence="9">
    <location>
        <begin position="1"/>
        <end position="42"/>
    </location>
</feature>
<evidence type="ECO:0000256" key="3">
    <source>
        <dbReference type="ARBA" id="ARBA00009386"/>
    </source>
</evidence>